<organism evidence="2 3">
    <name type="scientific">Setaria italica</name>
    <name type="common">Foxtail millet</name>
    <name type="synonym">Panicum italicum</name>
    <dbReference type="NCBI Taxonomy" id="4555"/>
    <lineage>
        <taxon>Eukaryota</taxon>
        <taxon>Viridiplantae</taxon>
        <taxon>Streptophyta</taxon>
        <taxon>Embryophyta</taxon>
        <taxon>Tracheophyta</taxon>
        <taxon>Spermatophyta</taxon>
        <taxon>Magnoliopsida</taxon>
        <taxon>Liliopsida</taxon>
        <taxon>Poales</taxon>
        <taxon>Poaceae</taxon>
        <taxon>PACMAD clade</taxon>
        <taxon>Panicoideae</taxon>
        <taxon>Panicodae</taxon>
        <taxon>Paniceae</taxon>
        <taxon>Cenchrinae</taxon>
        <taxon>Setaria</taxon>
    </lineage>
</organism>
<dbReference type="EMBL" id="AGNK02004052">
    <property type="status" value="NOT_ANNOTATED_CDS"/>
    <property type="molecule type" value="Genomic_DNA"/>
</dbReference>
<dbReference type="Proteomes" id="UP000004995">
    <property type="component" value="Unassembled WGS sequence"/>
</dbReference>
<dbReference type="GO" id="GO:0004185">
    <property type="term" value="F:serine-type carboxypeptidase activity"/>
    <property type="evidence" value="ECO:0000318"/>
    <property type="project" value="GO_Central"/>
</dbReference>
<evidence type="ECO:0000313" key="2">
    <source>
        <dbReference type="EnsemblPlants" id="KQK96218"/>
    </source>
</evidence>
<accession>K3YDP1</accession>
<dbReference type="SUPFAM" id="SSF53474">
    <property type="entry name" value="alpha/beta-Hydrolases"/>
    <property type="match status" value="1"/>
</dbReference>
<dbReference type="InParanoid" id="K3YDP1"/>
<reference evidence="3" key="1">
    <citation type="journal article" date="2012" name="Nat. Biotechnol.">
        <title>Reference genome sequence of the model plant Setaria.</title>
        <authorList>
            <person name="Bennetzen J.L."/>
            <person name="Schmutz J."/>
            <person name="Wang H."/>
            <person name="Percifield R."/>
            <person name="Hawkins J."/>
            <person name="Pontaroli A.C."/>
            <person name="Estep M."/>
            <person name="Feng L."/>
            <person name="Vaughn J.N."/>
            <person name="Grimwood J."/>
            <person name="Jenkins J."/>
            <person name="Barry K."/>
            <person name="Lindquist E."/>
            <person name="Hellsten U."/>
            <person name="Deshpande S."/>
            <person name="Wang X."/>
            <person name="Wu X."/>
            <person name="Mitros T."/>
            <person name="Triplett J."/>
            <person name="Yang X."/>
            <person name="Ye C.Y."/>
            <person name="Mauro-Herrera M."/>
            <person name="Wang L."/>
            <person name="Li P."/>
            <person name="Sharma M."/>
            <person name="Sharma R."/>
            <person name="Ronald P.C."/>
            <person name="Panaud O."/>
            <person name="Kellogg E.A."/>
            <person name="Brutnell T.P."/>
            <person name="Doust A.N."/>
            <person name="Tuskan G.A."/>
            <person name="Rokhsar D."/>
            <person name="Devos K.M."/>
        </authorList>
    </citation>
    <scope>NUCLEOTIDE SEQUENCE [LARGE SCALE GENOMIC DNA]</scope>
    <source>
        <strain evidence="3">cv. Yugu1</strain>
    </source>
</reference>
<dbReference type="OMA" id="WIFEDNG"/>
<dbReference type="GO" id="GO:0006508">
    <property type="term" value="P:proteolysis"/>
    <property type="evidence" value="ECO:0007669"/>
    <property type="project" value="InterPro"/>
</dbReference>
<name>K3YDP1_SETIT</name>
<dbReference type="EnsemblPlants" id="KQK96218">
    <property type="protein sequence ID" value="KQK96218"/>
    <property type="gene ID" value="SETIT_012347mg"/>
</dbReference>
<dbReference type="eggNOG" id="KOG1283">
    <property type="taxonomic scope" value="Eukaryota"/>
</dbReference>
<comment type="similarity">
    <text evidence="1">Belongs to the peptidase S10 family.</text>
</comment>
<evidence type="ECO:0000256" key="1">
    <source>
        <dbReference type="ARBA" id="ARBA00009431"/>
    </source>
</evidence>
<dbReference type="Gramene" id="KQK96218">
    <property type="protein sequence ID" value="KQK96218"/>
    <property type="gene ID" value="SETIT_012347mg"/>
</dbReference>
<dbReference type="InterPro" id="IPR029058">
    <property type="entry name" value="AB_hydrolase_fold"/>
</dbReference>
<protein>
    <recommendedName>
        <fullName evidence="4">Carboxypeptidase</fullName>
    </recommendedName>
</protein>
<dbReference type="HOGENOM" id="CLU_089484_0_0_1"/>
<evidence type="ECO:0000313" key="3">
    <source>
        <dbReference type="Proteomes" id="UP000004995"/>
    </source>
</evidence>
<dbReference type="AlphaFoldDB" id="K3YDP1"/>
<dbReference type="InterPro" id="IPR001563">
    <property type="entry name" value="Peptidase_S10"/>
</dbReference>
<dbReference type="MEROPS" id="S10.017"/>
<dbReference type="Gene3D" id="3.40.50.1820">
    <property type="entry name" value="alpha/beta hydrolase"/>
    <property type="match status" value="1"/>
</dbReference>
<dbReference type="Pfam" id="PF00450">
    <property type="entry name" value="Peptidase_S10"/>
    <property type="match status" value="1"/>
</dbReference>
<keyword evidence="3" id="KW-1185">Reference proteome</keyword>
<reference evidence="2" key="2">
    <citation type="submission" date="2018-08" db="UniProtKB">
        <authorList>
            <consortium name="EnsemblPlants"/>
        </authorList>
    </citation>
    <scope>IDENTIFICATION</scope>
    <source>
        <strain evidence="2">Yugu1</strain>
    </source>
</reference>
<proteinExistence type="inferred from homology"/>
<evidence type="ECO:0008006" key="4">
    <source>
        <dbReference type="Google" id="ProtNLM"/>
    </source>
</evidence>
<sequence length="271" mass="29297">MTRGNCWCEELNKDGSDTADLPGGELRSKERCSSVLEAEGSFVLETGVLVARAIRAGTLELTLGGVVLGDSWISPDDYALSYPWLLEGVSRLDDNAVGKGIMMAVKVKQQMAAGQFVAAYTTWVNLLDMIDSRSGNVNMENFVLDTTVSSVLSDSAARPLLSPGNSQAANNGSNTVSDTVNGFLKQKFKIIPKDFIWQEVSLQVFDALANDFMKPAINEVDELLSYGVNVTVYNGQYDVICSTLGAEAWLPVDKPSTAPYMISSIVQYPAN</sequence>